<dbReference type="EMBL" id="CP060007">
    <property type="protein sequence ID" value="QNA44551.1"/>
    <property type="molecule type" value="Genomic_DNA"/>
</dbReference>
<evidence type="ECO:0000256" key="4">
    <source>
        <dbReference type="ARBA" id="ARBA00022989"/>
    </source>
</evidence>
<dbReference type="CDD" id="cd16380">
    <property type="entry name" value="YitT_C"/>
    <property type="match status" value="1"/>
</dbReference>
<feature type="domain" description="DUF2179" evidence="7">
    <location>
        <begin position="229"/>
        <end position="288"/>
    </location>
</feature>
<keyword evidence="3 6" id="KW-0812">Transmembrane</keyword>
<proteinExistence type="predicted"/>
<dbReference type="Pfam" id="PF10035">
    <property type="entry name" value="DUF2179"/>
    <property type="match status" value="1"/>
</dbReference>
<sequence length="299" mass="32504">MSLKNRTDTINWKQVLKLSNLMQTIIGCALAVLAMRGFMIPNKFLDGGITGISILLHEVFHVNISLLVLVLNLPFIYLGYKRIGKTFAVQTILAVLVLAAGLLFIDINPITTDRLLIAIFGGLLIGTGVGLVLRSGGVIDGAEVLAVFTKRKTGFSNSEIILLFNALIFAAAAFQFGLETAMYSLITYFTATRATDYVVDGIEQYTAINIISAQQEAVKDYLVNELGKGITVYKGERGYLPGSFEIKTDCEIIVTIVTRLEVHQIQNAIMGIDNKAFVYVQSIKEAAGGILKAKAHGHS</sequence>
<dbReference type="KEGG" id="lacs:H4075_21245"/>
<evidence type="ECO:0000256" key="5">
    <source>
        <dbReference type="ARBA" id="ARBA00023136"/>
    </source>
</evidence>
<dbReference type="PANTHER" id="PTHR33545">
    <property type="entry name" value="UPF0750 MEMBRANE PROTEIN YITT-RELATED"/>
    <property type="match status" value="1"/>
</dbReference>
<protein>
    <submittedName>
        <fullName evidence="8">YitT family protein</fullName>
    </submittedName>
</protein>
<dbReference type="PIRSF" id="PIRSF006483">
    <property type="entry name" value="Membrane_protein_YitT"/>
    <property type="match status" value="1"/>
</dbReference>
<evidence type="ECO:0000256" key="2">
    <source>
        <dbReference type="ARBA" id="ARBA00022475"/>
    </source>
</evidence>
<keyword evidence="5 6" id="KW-0472">Membrane</keyword>
<feature type="transmembrane region" description="Helical" evidence="6">
    <location>
        <begin position="87"/>
        <end position="105"/>
    </location>
</feature>
<feature type="transmembrane region" description="Helical" evidence="6">
    <location>
        <begin position="60"/>
        <end position="80"/>
    </location>
</feature>
<feature type="transmembrane region" description="Helical" evidence="6">
    <location>
        <begin position="117"/>
        <end position="139"/>
    </location>
</feature>
<dbReference type="Gene3D" id="3.30.70.120">
    <property type="match status" value="1"/>
</dbReference>
<evidence type="ECO:0000313" key="8">
    <source>
        <dbReference type="EMBL" id="QNA44551.1"/>
    </source>
</evidence>
<dbReference type="Proteomes" id="UP000515344">
    <property type="component" value="Chromosome"/>
</dbReference>
<keyword evidence="2" id="KW-1003">Cell membrane</keyword>
<reference evidence="9" key="1">
    <citation type="submission" date="2020-08" db="EMBL/GenBank/DDBJ databases">
        <title>Lacibacter sp. S13-6-6 genome sequencing.</title>
        <authorList>
            <person name="Jin L."/>
        </authorList>
    </citation>
    <scope>NUCLEOTIDE SEQUENCE [LARGE SCALE GENOMIC DNA]</scope>
    <source>
        <strain evidence="9">S13-6-6</strain>
    </source>
</reference>
<dbReference type="InterPro" id="IPR003740">
    <property type="entry name" value="YitT"/>
</dbReference>
<dbReference type="InterPro" id="IPR015867">
    <property type="entry name" value="N-reg_PII/ATP_PRibTrfase_C"/>
</dbReference>
<comment type="subcellular location">
    <subcellularLocation>
        <location evidence="1">Cell membrane</location>
        <topology evidence="1">Multi-pass membrane protein</topology>
    </subcellularLocation>
</comment>
<keyword evidence="9" id="KW-1185">Reference proteome</keyword>
<dbReference type="InterPro" id="IPR019264">
    <property type="entry name" value="DUF2179"/>
</dbReference>
<name>A0A7G5XGE8_9BACT</name>
<dbReference type="InterPro" id="IPR051461">
    <property type="entry name" value="UPF0750_membrane"/>
</dbReference>
<evidence type="ECO:0000259" key="7">
    <source>
        <dbReference type="Pfam" id="PF10035"/>
    </source>
</evidence>
<keyword evidence="4 6" id="KW-1133">Transmembrane helix</keyword>
<dbReference type="AlphaFoldDB" id="A0A7G5XGE8"/>
<evidence type="ECO:0000256" key="3">
    <source>
        <dbReference type="ARBA" id="ARBA00022692"/>
    </source>
</evidence>
<evidence type="ECO:0000256" key="6">
    <source>
        <dbReference type="SAM" id="Phobius"/>
    </source>
</evidence>
<dbReference type="GO" id="GO:0005886">
    <property type="term" value="C:plasma membrane"/>
    <property type="evidence" value="ECO:0007669"/>
    <property type="project" value="UniProtKB-SubCell"/>
</dbReference>
<accession>A0A7G5XGE8</accession>
<dbReference type="Pfam" id="PF02588">
    <property type="entry name" value="YitT_membrane"/>
    <property type="match status" value="1"/>
</dbReference>
<evidence type="ECO:0000313" key="9">
    <source>
        <dbReference type="Proteomes" id="UP000515344"/>
    </source>
</evidence>
<evidence type="ECO:0000256" key="1">
    <source>
        <dbReference type="ARBA" id="ARBA00004651"/>
    </source>
</evidence>
<organism evidence="8 9">
    <name type="scientific">Lacibacter sediminis</name>
    <dbReference type="NCBI Taxonomy" id="2760713"/>
    <lineage>
        <taxon>Bacteria</taxon>
        <taxon>Pseudomonadati</taxon>
        <taxon>Bacteroidota</taxon>
        <taxon>Chitinophagia</taxon>
        <taxon>Chitinophagales</taxon>
        <taxon>Chitinophagaceae</taxon>
        <taxon>Lacibacter</taxon>
    </lineage>
</organism>
<gene>
    <name evidence="8" type="ORF">H4075_21245</name>
</gene>
<dbReference type="PANTHER" id="PTHR33545:SF3">
    <property type="entry name" value="UPF0750 MEMBRANE PROTEIN YQFU"/>
    <property type="match status" value="1"/>
</dbReference>
<feature type="transmembrane region" description="Helical" evidence="6">
    <location>
        <begin position="21"/>
        <end position="40"/>
    </location>
</feature>
<dbReference type="PROSITE" id="PS51257">
    <property type="entry name" value="PROKAR_LIPOPROTEIN"/>
    <property type="match status" value="1"/>
</dbReference>
<dbReference type="RefSeq" id="WP_182802849.1">
    <property type="nucleotide sequence ID" value="NZ_CP060007.1"/>
</dbReference>
<feature type="transmembrane region" description="Helical" evidence="6">
    <location>
        <begin position="160"/>
        <end position="178"/>
    </location>
</feature>